<evidence type="ECO:0008006" key="4">
    <source>
        <dbReference type="Google" id="ProtNLM"/>
    </source>
</evidence>
<dbReference type="AlphaFoldDB" id="A0AAV4BHR5"/>
<proteinExistence type="predicted"/>
<dbReference type="Proteomes" id="UP000735302">
    <property type="component" value="Unassembled WGS sequence"/>
</dbReference>
<comment type="caution">
    <text evidence="2">The sequence shown here is derived from an EMBL/GenBank/DDBJ whole genome shotgun (WGS) entry which is preliminary data.</text>
</comment>
<keyword evidence="1" id="KW-0732">Signal</keyword>
<protein>
    <recommendedName>
        <fullName evidence="4">Secreted protein</fullName>
    </recommendedName>
</protein>
<reference evidence="2 3" key="1">
    <citation type="journal article" date="2021" name="Elife">
        <title>Chloroplast acquisition without the gene transfer in kleptoplastic sea slugs, Plakobranchus ocellatus.</title>
        <authorList>
            <person name="Maeda T."/>
            <person name="Takahashi S."/>
            <person name="Yoshida T."/>
            <person name="Shimamura S."/>
            <person name="Takaki Y."/>
            <person name="Nagai Y."/>
            <person name="Toyoda A."/>
            <person name="Suzuki Y."/>
            <person name="Arimoto A."/>
            <person name="Ishii H."/>
            <person name="Satoh N."/>
            <person name="Nishiyama T."/>
            <person name="Hasebe M."/>
            <person name="Maruyama T."/>
            <person name="Minagawa J."/>
            <person name="Obokata J."/>
            <person name="Shigenobu S."/>
        </authorList>
    </citation>
    <scope>NUCLEOTIDE SEQUENCE [LARGE SCALE GENOMIC DNA]</scope>
</reference>
<keyword evidence="3" id="KW-1185">Reference proteome</keyword>
<feature type="signal peptide" evidence="1">
    <location>
        <begin position="1"/>
        <end position="22"/>
    </location>
</feature>
<gene>
    <name evidence="2" type="ORF">PoB_004534200</name>
</gene>
<accession>A0AAV4BHR5</accession>
<sequence length="91" mass="10512">MARWRNFHIIFCAVVMATQSRRQGISFMGLLGHPYGRSPTNSRHSDKTSRIVSSCFPHRQHEVVADHPCRAWSDRRSVYSALARQICRPCK</sequence>
<feature type="chain" id="PRO_5043394123" description="Secreted protein" evidence="1">
    <location>
        <begin position="23"/>
        <end position="91"/>
    </location>
</feature>
<evidence type="ECO:0000313" key="3">
    <source>
        <dbReference type="Proteomes" id="UP000735302"/>
    </source>
</evidence>
<evidence type="ECO:0000313" key="2">
    <source>
        <dbReference type="EMBL" id="GFO18837.1"/>
    </source>
</evidence>
<name>A0AAV4BHR5_9GAST</name>
<dbReference type="EMBL" id="BLXT01004995">
    <property type="protein sequence ID" value="GFO18837.1"/>
    <property type="molecule type" value="Genomic_DNA"/>
</dbReference>
<organism evidence="2 3">
    <name type="scientific">Plakobranchus ocellatus</name>
    <dbReference type="NCBI Taxonomy" id="259542"/>
    <lineage>
        <taxon>Eukaryota</taxon>
        <taxon>Metazoa</taxon>
        <taxon>Spiralia</taxon>
        <taxon>Lophotrochozoa</taxon>
        <taxon>Mollusca</taxon>
        <taxon>Gastropoda</taxon>
        <taxon>Heterobranchia</taxon>
        <taxon>Euthyneura</taxon>
        <taxon>Panpulmonata</taxon>
        <taxon>Sacoglossa</taxon>
        <taxon>Placobranchoidea</taxon>
        <taxon>Plakobranchidae</taxon>
        <taxon>Plakobranchus</taxon>
    </lineage>
</organism>
<evidence type="ECO:0000256" key="1">
    <source>
        <dbReference type="SAM" id="SignalP"/>
    </source>
</evidence>